<accession>A0A9P4TZN5</accession>
<dbReference type="EMBL" id="MU007034">
    <property type="protein sequence ID" value="KAF2431092.1"/>
    <property type="molecule type" value="Genomic_DNA"/>
</dbReference>
<dbReference type="AlphaFoldDB" id="A0A9P4TZN5"/>
<name>A0A9P4TZN5_9PEZI</name>
<protein>
    <submittedName>
        <fullName evidence="2">Uncharacterized protein</fullName>
    </submittedName>
</protein>
<evidence type="ECO:0000313" key="2">
    <source>
        <dbReference type="EMBL" id="KAF2431092.1"/>
    </source>
</evidence>
<keyword evidence="3" id="KW-1185">Reference proteome</keyword>
<reference evidence="2" key="1">
    <citation type="journal article" date="2020" name="Stud. Mycol.">
        <title>101 Dothideomycetes genomes: a test case for predicting lifestyles and emergence of pathogens.</title>
        <authorList>
            <person name="Haridas S."/>
            <person name="Albert R."/>
            <person name="Binder M."/>
            <person name="Bloem J."/>
            <person name="Labutti K."/>
            <person name="Salamov A."/>
            <person name="Andreopoulos B."/>
            <person name="Baker S."/>
            <person name="Barry K."/>
            <person name="Bills G."/>
            <person name="Bluhm B."/>
            <person name="Cannon C."/>
            <person name="Castanera R."/>
            <person name="Culley D."/>
            <person name="Daum C."/>
            <person name="Ezra D."/>
            <person name="Gonzalez J."/>
            <person name="Henrissat B."/>
            <person name="Kuo A."/>
            <person name="Liang C."/>
            <person name="Lipzen A."/>
            <person name="Lutzoni F."/>
            <person name="Magnuson J."/>
            <person name="Mondo S."/>
            <person name="Nolan M."/>
            <person name="Ohm R."/>
            <person name="Pangilinan J."/>
            <person name="Park H.-J."/>
            <person name="Ramirez L."/>
            <person name="Alfaro M."/>
            <person name="Sun H."/>
            <person name="Tritt A."/>
            <person name="Yoshinaga Y."/>
            <person name="Zwiers L.-H."/>
            <person name="Turgeon B."/>
            <person name="Goodwin S."/>
            <person name="Spatafora J."/>
            <person name="Crous P."/>
            <person name="Grigoriev I."/>
        </authorList>
    </citation>
    <scope>NUCLEOTIDE SEQUENCE</scope>
    <source>
        <strain evidence="2">CBS 130266</strain>
    </source>
</reference>
<comment type="caution">
    <text evidence="2">The sequence shown here is derived from an EMBL/GenBank/DDBJ whole genome shotgun (WGS) entry which is preliminary data.</text>
</comment>
<feature type="region of interest" description="Disordered" evidence="1">
    <location>
        <begin position="142"/>
        <end position="163"/>
    </location>
</feature>
<sequence length="163" mass="18437">MLCTQYPILLTLSYSRDSQGLWRECVIRTSYTNNQGAILFPTTPSVDDKIIGILVFLSHQVSVSTFNAQRSLQCFKGERWGIRWWHEPSQAPVFDSGYKPDCRSRQPSKKTQCLRLFGRAYVDVRMTRSRVSLCEGKDGLIERGLEPGAKGKGKGKASSRTDE</sequence>
<evidence type="ECO:0000256" key="1">
    <source>
        <dbReference type="SAM" id="MobiDB-lite"/>
    </source>
</evidence>
<gene>
    <name evidence="2" type="ORF">EJ08DRAFT_198329</name>
</gene>
<organism evidence="2 3">
    <name type="scientific">Tothia fuscella</name>
    <dbReference type="NCBI Taxonomy" id="1048955"/>
    <lineage>
        <taxon>Eukaryota</taxon>
        <taxon>Fungi</taxon>
        <taxon>Dikarya</taxon>
        <taxon>Ascomycota</taxon>
        <taxon>Pezizomycotina</taxon>
        <taxon>Dothideomycetes</taxon>
        <taxon>Pleosporomycetidae</taxon>
        <taxon>Venturiales</taxon>
        <taxon>Cylindrosympodiaceae</taxon>
        <taxon>Tothia</taxon>
    </lineage>
</organism>
<evidence type="ECO:0000313" key="3">
    <source>
        <dbReference type="Proteomes" id="UP000800235"/>
    </source>
</evidence>
<proteinExistence type="predicted"/>
<dbReference type="Proteomes" id="UP000800235">
    <property type="component" value="Unassembled WGS sequence"/>
</dbReference>